<dbReference type="Pfam" id="PF03796">
    <property type="entry name" value="DnaB_C"/>
    <property type="match status" value="1"/>
</dbReference>
<dbReference type="SUPFAM" id="SSF48024">
    <property type="entry name" value="N-terminal domain of DnaB helicase"/>
    <property type="match status" value="1"/>
</dbReference>
<comment type="catalytic activity">
    <reaction evidence="10 12">
        <text>ATP + H2O = ADP + phosphate + H(+)</text>
        <dbReference type="Rhea" id="RHEA:13065"/>
        <dbReference type="ChEBI" id="CHEBI:15377"/>
        <dbReference type="ChEBI" id="CHEBI:15378"/>
        <dbReference type="ChEBI" id="CHEBI:30616"/>
        <dbReference type="ChEBI" id="CHEBI:43474"/>
        <dbReference type="ChEBI" id="CHEBI:456216"/>
        <dbReference type="EC" id="5.6.2.3"/>
    </reaction>
</comment>
<accession>A0A7C5ALA8</accession>
<evidence type="ECO:0000256" key="5">
    <source>
        <dbReference type="ARBA" id="ARBA00022801"/>
    </source>
</evidence>
<comment type="caution">
    <text evidence="15">The sequence shown here is derived from an EMBL/GenBank/DDBJ whole genome shotgun (WGS) entry which is preliminary data.</text>
</comment>
<keyword evidence="2 12" id="KW-0639">Primosome</keyword>
<dbReference type="Gene3D" id="1.10.860.10">
    <property type="entry name" value="DNAb Helicase, Chain A"/>
    <property type="match status" value="1"/>
</dbReference>
<dbReference type="InterPro" id="IPR036185">
    <property type="entry name" value="DNA_heli_DnaB-like_N_sf"/>
</dbReference>
<dbReference type="AlphaFoldDB" id="A0A7C5ALA8"/>
<dbReference type="GO" id="GO:0006269">
    <property type="term" value="P:DNA replication, synthesis of primer"/>
    <property type="evidence" value="ECO:0007669"/>
    <property type="project" value="UniProtKB-UniRule"/>
</dbReference>
<evidence type="ECO:0000256" key="8">
    <source>
        <dbReference type="ARBA" id="ARBA00023125"/>
    </source>
</evidence>
<dbReference type="GO" id="GO:0005829">
    <property type="term" value="C:cytosol"/>
    <property type="evidence" value="ECO:0007669"/>
    <property type="project" value="TreeGrafter"/>
</dbReference>
<dbReference type="GO" id="GO:0043139">
    <property type="term" value="F:5'-3' DNA helicase activity"/>
    <property type="evidence" value="ECO:0007669"/>
    <property type="project" value="UniProtKB-EC"/>
</dbReference>
<sequence length="461" mass="51551">MAVGSQGPAKGRHGVNQGQTKARIRTAEPLANAEMEQALLGCLLVSPHLLDDLREEVSPEDFYWTAHRLIYQAILGVADAGLPVDYLTVTRWLKERGELDHAGGVTFIANLYHELAVSANAKHYARAVKEKAILRNLTVRLQRALQDCHQPVDDLEALLDQIEEGIFEITAGLDQGEKEVWPWHDLALQEHAKLQKLKACGGLLGITSGYVDLDYRTLGFQNGDSIILAGRPGMGKTALGLNICYRAAESGVPTAFISLEMAKEQLTQRLMSLVSEVDHHRLRNGKLAPEEEHKLEEALQETANLPLYILERSHLTPQALRSCCRKLYRLGVRLVVLDYLQLMTVTGEKNREQEIACISRSIKGIAKELNIPIITLAQLNRQVENREDKRPRLSDLRESGSLEADADLVLLLYRDEVYRKDSPKAGIAEVIIAKHRNGPIGTLDLVFRPKTCRFEDYLGEK</sequence>
<keyword evidence="3 12" id="KW-0235">DNA replication</keyword>
<evidence type="ECO:0000256" key="2">
    <source>
        <dbReference type="ARBA" id="ARBA00022515"/>
    </source>
</evidence>
<dbReference type="InterPro" id="IPR016136">
    <property type="entry name" value="DNA_helicase_N/primase_C"/>
</dbReference>
<keyword evidence="8 12" id="KW-0238">DNA-binding</keyword>
<keyword evidence="9" id="KW-0413">Isomerase</keyword>
<dbReference type="GO" id="GO:1990077">
    <property type="term" value="C:primosome complex"/>
    <property type="evidence" value="ECO:0007669"/>
    <property type="project" value="UniProtKB-UniRule"/>
</dbReference>
<evidence type="ECO:0000256" key="6">
    <source>
        <dbReference type="ARBA" id="ARBA00022806"/>
    </source>
</evidence>
<feature type="domain" description="SF4 helicase" evidence="14">
    <location>
        <begin position="199"/>
        <end position="461"/>
    </location>
</feature>
<comment type="function">
    <text evidence="12">The main replicative DNA helicase, it participates in initiation and elongation during chromosome replication. Travels ahead of the DNA replisome, separating dsDNA into templates for DNA synthesis. A processive ATP-dependent 5'-3' DNA helicase it has DNA-dependent ATPase activity.</text>
</comment>
<dbReference type="EMBL" id="DTKJ01000034">
    <property type="protein sequence ID" value="HGZ11487.1"/>
    <property type="molecule type" value="Genomic_DNA"/>
</dbReference>
<dbReference type="InterPro" id="IPR027417">
    <property type="entry name" value="P-loop_NTPase"/>
</dbReference>
<gene>
    <name evidence="15" type="primary">dnaB</name>
    <name evidence="15" type="ORF">ENW48_04660</name>
</gene>
<dbReference type="InterPro" id="IPR007693">
    <property type="entry name" value="DNA_helicase_DnaB-like_N"/>
</dbReference>
<dbReference type="PANTHER" id="PTHR30153:SF2">
    <property type="entry name" value="REPLICATIVE DNA HELICASE"/>
    <property type="match status" value="1"/>
</dbReference>
<keyword evidence="7 12" id="KW-0067">ATP-binding</keyword>
<evidence type="ECO:0000256" key="10">
    <source>
        <dbReference type="ARBA" id="ARBA00048954"/>
    </source>
</evidence>
<evidence type="ECO:0000256" key="12">
    <source>
        <dbReference type="RuleBase" id="RU362085"/>
    </source>
</evidence>
<dbReference type="GO" id="GO:0003677">
    <property type="term" value="F:DNA binding"/>
    <property type="evidence" value="ECO:0007669"/>
    <property type="project" value="UniProtKB-UniRule"/>
</dbReference>
<evidence type="ECO:0000259" key="14">
    <source>
        <dbReference type="PROSITE" id="PS51199"/>
    </source>
</evidence>
<dbReference type="GO" id="GO:0016787">
    <property type="term" value="F:hydrolase activity"/>
    <property type="evidence" value="ECO:0007669"/>
    <property type="project" value="UniProtKB-KW"/>
</dbReference>
<keyword evidence="5 12" id="KW-0378">Hydrolase</keyword>
<dbReference type="GO" id="GO:0005524">
    <property type="term" value="F:ATP binding"/>
    <property type="evidence" value="ECO:0007669"/>
    <property type="project" value="UniProtKB-UniRule"/>
</dbReference>
<dbReference type="Pfam" id="PF00772">
    <property type="entry name" value="DnaB"/>
    <property type="match status" value="1"/>
</dbReference>
<keyword evidence="6 12" id="KW-0347">Helicase</keyword>
<dbReference type="SUPFAM" id="SSF52540">
    <property type="entry name" value="P-loop containing nucleoside triphosphate hydrolases"/>
    <property type="match status" value="1"/>
</dbReference>
<reference evidence="15" key="1">
    <citation type="journal article" date="2020" name="mSystems">
        <title>Genome- and Community-Level Interaction Insights into Carbon Utilization and Element Cycling Functions of Hydrothermarchaeota in Hydrothermal Sediment.</title>
        <authorList>
            <person name="Zhou Z."/>
            <person name="Liu Y."/>
            <person name="Xu W."/>
            <person name="Pan J."/>
            <person name="Luo Z.H."/>
            <person name="Li M."/>
        </authorList>
    </citation>
    <scope>NUCLEOTIDE SEQUENCE [LARGE SCALE GENOMIC DNA]</scope>
    <source>
        <strain evidence="15">SpSt-853</strain>
    </source>
</reference>
<dbReference type="NCBIfam" id="TIGR00665">
    <property type="entry name" value="DnaB"/>
    <property type="match status" value="1"/>
</dbReference>
<evidence type="ECO:0000256" key="7">
    <source>
        <dbReference type="ARBA" id="ARBA00022840"/>
    </source>
</evidence>
<keyword evidence="4 12" id="KW-0547">Nucleotide-binding</keyword>
<evidence type="ECO:0000256" key="1">
    <source>
        <dbReference type="ARBA" id="ARBA00008428"/>
    </source>
</evidence>
<dbReference type="EC" id="5.6.2.3" evidence="11 12"/>
<evidence type="ECO:0000256" key="9">
    <source>
        <dbReference type="ARBA" id="ARBA00023235"/>
    </source>
</evidence>
<evidence type="ECO:0000256" key="4">
    <source>
        <dbReference type="ARBA" id="ARBA00022741"/>
    </source>
</evidence>
<dbReference type="PROSITE" id="PS51199">
    <property type="entry name" value="SF4_HELICASE"/>
    <property type="match status" value="1"/>
</dbReference>
<dbReference type="CDD" id="cd00984">
    <property type="entry name" value="DnaB_C"/>
    <property type="match status" value="1"/>
</dbReference>
<evidence type="ECO:0000256" key="13">
    <source>
        <dbReference type="SAM" id="MobiDB-lite"/>
    </source>
</evidence>
<evidence type="ECO:0000313" key="15">
    <source>
        <dbReference type="EMBL" id="HGZ11487.1"/>
    </source>
</evidence>
<comment type="similarity">
    <text evidence="1 12">Belongs to the helicase family. DnaB subfamily.</text>
</comment>
<dbReference type="PANTHER" id="PTHR30153">
    <property type="entry name" value="REPLICATIVE DNA HELICASE DNAB"/>
    <property type="match status" value="1"/>
</dbReference>
<evidence type="ECO:0000256" key="3">
    <source>
        <dbReference type="ARBA" id="ARBA00022705"/>
    </source>
</evidence>
<name>A0A7C5ALA8_9BACT</name>
<dbReference type="InterPro" id="IPR007692">
    <property type="entry name" value="DNA_helicase_DnaB"/>
</dbReference>
<evidence type="ECO:0000256" key="11">
    <source>
        <dbReference type="NCBIfam" id="TIGR00665"/>
    </source>
</evidence>
<dbReference type="Gene3D" id="3.40.50.300">
    <property type="entry name" value="P-loop containing nucleotide triphosphate hydrolases"/>
    <property type="match status" value="1"/>
</dbReference>
<protein>
    <recommendedName>
        <fullName evidence="11 12">Replicative DNA helicase</fullName>
        <ecNumber evidence="11 12">5.6.2.3</ecNumber>
    </recommendedName>
</protein>
<organism evidence="15">
    <name type="scientific">Desulfobacca acetoxidans</name>
    <dbReference type="NCBI Taxonomy" id="60893"/>
    <lineage>
        <taxon>Bacteria</taxon>
        <taxon>Pseudomonadati</taxon>
        <taxon>Thermodesulfobacteriota</taxon>
        <taxon>Desulfobaccia</taxon>
        <taxon>Desulfobaccales</taxon>
        <taxon>Desulfobaccaceae</taxon>
        <taxon>Desulfobacca</taxon>
    </lineage>
</organism>
<proteinExistence type="inferred from homology"/>
<feature type="region of interest" description="Disordered" evidence="13">
    <location>
        <begin position="1"/>
        <end position="21"/>
    </location>
</feature>
<dbReference type="InterPro" id="IPR007694">
    <property type="entry name" value="DNA_helicase_DnaB-like_C"/>
</dbReference>